<evidence type="ECO:0000256" key="1">
    <source>
        <dbReference type="ARBA" id="ARBA00006068"/>
    </source>
</evidence>
<reference evidence="6" key="1">
    <citation type="submission" date="2015-07" db="EMBL/GenBank/DDBJ databases">
        <title>Complete genome sequence and phylogenetic analysis of Limnochorda pilosa.</title>
        <authorList>
            <person name="Watanabe M."/>
            <person name="Kojima H."/>
            <person name="Fukui M."/>
        </authorList>
    </citation>
    <scope>NUCLEOTIDE SEQUENCE [LARGE SCALE GENOMIC DNA]</scope>
    <source>
        <strain evidence="6">HC45</strain>
    </source>
</reference>
<dbReference type="RefSeq" id="WP_068139204.1">
    <property type="nucleotide sequence ID" value="NZ_AP014924.1"/>
</dbReference>
<keyword evidence="2" id="KW-0812">Transmembrane</keyword>
<feature type="domain" description="LytR/CpsA/Psr regulator C-terminal" evidence="4">
    <location>
        <begin position="331"/>
        <end position="415"/>
    </location>
</feature>
<reference evidence="6" key="2">
    <citation type="journal article" date="2016" name="Int. J. Syst. Evol. Microbiol.">
        <title>Complete genome sequence and cell structure of Limnochorda pilosa, a Gram-negative spore-former within the phylum Firmicutes.</title>
        <authorList>
            <person name="Watanabe M."/>
            <person name="Kojima H."/>
            <person name="Fukui M."/>
        </authorList>
    </citation>
    <scope>NUCLEOTIDE SEQUENCE [LARGE SCALE GENOMIC DNA]</scope>
    <source>
        <strain evidence="6">HC45</strain>
    </source>
</reference>
<accession>A0A0K2SN95</accession>
<dbReference type="Proteomes" id="UP000065807">
    <property type="component" value="Chromosome"/>
</dbReference>
<keyword evidence="2" id="KW-0472">Membrane</keyword>
<feature type="domain" description="Cell envelope-related transcriptional attenuator" evidence="3">
    <location>
        <begin position="89"/>
        <end position="247"/>
    </location>
</feature>
<proteinExistence type="inferred from homology"/>
<gene>
    <name evidence="5" type="ORF">LIP_2774</name>
</gene>
<feature type="transmembrane region" description="Helical" evidence="2">
    <location>
        <begin position="30"/>
        <end position="50"/>
    </location>
</feature>
<dbReference type="OrthoDB" id="305468at2"/>
<protein>
    <submittedName>
        <fullName evidence="5">Transcriptional regulator</fullName>
    </submittedName>
</protein>
<name>A0A0K2SN95_LIMPI</name>
<dbReference type="PANTHER" id="PTHR33392:SF6">
    <property type="entry name" value="POLYISOPRENYL-TEICHOIC ACID--PEPTIDOGLYCAN TEICHOIC ACID TRANSFERASE TAGU"/>
    <property type="match status" value="1"/>
</dbReference>
<dbReference type="PANTHER" id="PTHR33392">
    <property type="entry name" value="POLYISOPRENYL-TEICHOIC ACID--PEPTIDOGLYCAN TEICHOIC ACID TRANSFERASE TAGU"/>
    <property type="match status" value="1"/>
</dbReference>
<dbReference type="InterPro" id="IPR050922">
    <property type="entry name" value="LytR/CpsA/Psr_CW_biosynth"/>
</dbReference>
<dbReference type="STRING" id="1555112.LIP_2774"/>
<dbReference type="InterPro" id="IPR027381">
    <property type="entry name" value="LytR/CpsA/Psr_C"/>
</dbReference>
<keyword evidence="2" id="KW-1133">Transmembrane helix</keyword>
<evidence type="ECO:0000256" key="2">
    <source>
        <dbReference type="SAM" id="Phobius"/>
    </source>
</evidence>
<evidence type="ECO:0000259" key="4">
    <source>
        <dbReference type="Pfam" id="PF13399"/>
    </source>
</evidence>
<dbReference type="Pfam" id="PF13399">
    <property type="entry name" value="LytR_C"/>
    <property type="match status" value="1"/>
</dbReference>
<dbReference type="AlphaFoldDB" id="A0A0K2SN95"/>
<keyword evidence="6" id="KW-1185">Reference proteome</keyword>
<dbReference type="EMBL" id="AP014924">
    <property type="protein sequence ID" value="BAS28603.1"/>
    <property type="molecule type" value="Genomic_DNA"/>
</dbReference>
<dbReference type="InterPro" id="IPR004474">
    <property type="entry name" value="LytR_CpsA_psr"/>
</dbReference>
<dbReference type="KEGG" id="lpil:LIP_2774"/>
<evidence type="ECO:0000259" key="3">
    <source>
        <dbReference type="Pfam" id="PF03816"/>
    </source>
</evidence>
<sequence>MAAGPDLVAQLRRELEQRRLERAQSRRRRLVLAGAAAVVLLVVGLAYVLLLHLPPSTSHRAEAPMPAGAEDRVFVLIMGLDSRVNQVERTDTMLVASLNPKTGEAGVLSLPRDTRVQVPGTQGYRKLNAAYAMGGARLAAETVSQLLGVPVDYYVLLDFESFARLVDTLGGVQLVVERPMRYEDQAQGLYIDLPAGDQHLDGDQALEYVRFRADNLGDVALVDPSRGEYGGRVERQLKFVQALAREVLQPETVLQLPRLVAEYRRSVTTDLPTYELTRLARALARVQPEDVRTGLVPGTASMQNGVGYWVPDPLWLRSTVAEVLLGQERPAVQVVNGKGTPGLAGRVSLELKRRGFPVLQVSNAQRFGVGRTRIEAPPGWGEQAQALAQELPVKPELVPLRGDGGSLRLVLGTDFPDGWAINPADLDHGRIPWETAQEVVAPER</sequence>
<comment type="similarity">
    <text evidence="1">Belongs to the LytR/CpsA/Psr (LCP) family.</text>
</comment>
<evidence type="ECO:0000313" key="5">
    <source>
        <dbReference type="EMBL" id="BAS28603.1"/>
    </source>
</evidence>
<dbReference type="Gene3D" id="3.30.70.2390">
    <property type="match status" value="1"/>
</dbReference>
<dbReference type="Gene3D" id="3.40.630.190">
    <property type="entry name" value="LCP protein"/>
    <property type="match status" value="1"/>
</dbReference>
<dbReference type="NCBIfam" id="TIGR00350">
    <property type="entry name" value="lytR_cpsA_psr"/>
    <property type="match status" value="1"/>
</dbReference>
<evidence type="ECO:0000313" key="6">
    <source>
        <dbReference type="Proteomes" id="UP000065807"/>
    </source>
</evidence>
<organism evidence="5 6">
    <name type="scientific">Limnochorda pilosa</name>
    <dbReference type="NCBI Taxonomy" id="1555112"/>
    <lineage>
        <taxon>Bacteria</taxon>
        <taxon>Bacillati</taxon>
        <taxon>Bacillota</taxon>
        <taxon>Limnochordia</taxon>
        <taxon>Limnochordales</taxon>
        <taxon>Limnochordaceae</taxon>
        <taxon>Limnochorda</taxon>
    </lineage>
</organism>
<dbReference type="Pfam" id="PF03816">
    <property type="entry name" value="LytR_cpsA_psr"/>
    <property type="match status" value="1"/>
</dbReference>